<evidence type="ECO:0000256" key="11">
    <source>
        <dbReference type="PROSITE-ProRule" id="PRU10015"/>
    </source>
</evidence>
<dbReference type="HAMAP" id="MF_01010">
    <property type="entry name" value="23SrRNA_methyltr_RlmD"/>
    <property type="match status" value="1"/>
</dbReference>
<feature type="binding site" evidence="9">
    <location>
        <position position="83"/>
    </location>
    <ligand>
        <name>[4Fe-4S] cluster</name>
        <dbReference type="ChEBI" id="CHEBI:49883"/>
    </ligand>
</feature>
<evidence type="ECO:0000256" key="10">
    <source>
        <dbReference type="PROSITE-ProRule" id="PRU01024"/>
    </source>
</evidence>
<feature type="binding site" evidence="9 10">
    <location>
        <position position="276"/>
    </location>
    <ligand>
        <name>S-adenosyl-L-methionine</name>
        <dbReference type="ChEBI" id="CHEBI:59789"/>
    </ligand>
</feature>
<dbReference type="InterPro" id="IPR029063">
    <property type="entry name" value="SAM-dependent_MTases_sf"/>
</dbReference>
<evidence type="ECO:0000256" key="6">
    <source>
        <dbReference type="ARBA" id="ARBA00022723"/>
    </source>
</evidence>
<dbReference type="InterPro" id="IPR010280">
    <property type="entry name" value="U5_MeTrfase_fam"/>
</dbReference>
<dbReference type="InterPro" id="IPR001566">
    <property type="entry name" value="23S_rRNA_MeTrfase_RlmD"/>
</dbReference>
<dbReference type="SUPFAM" id="SSF50249">
    <property type="entry name" value="Nucleic acid-binding proteins"/>
    <property type="match status" value="1"/>
</dbReference>
<dbReference type="PROSITE" id="PS01231">
    <property type="entry name" value="TRMA_2"/>
    <property type="match status" value="1"/>
</dbReference>
<dbReference type="GO" id="GO:0051539">
    <property type="term" value="F:4 iron, 4 sulfur cluster binding"/>
    <property type="evidence" value="ECO:0007669"/>
    <property type="project" value="UniProtKB-KW"/>
</dbReference>
<dbReference type="GO" id="GO:0070475">
    <property type="term" value="P:rRNA base methylation"/>
    <property type="evidence" value="ECO:0007669"/>
    <property type="project" value="TreeGrafter"/>
</dbReference>
<keyword evidence="2 9" id="KW-0698">rRNA processing</keyword>
<keyword evidence="6 9" id="KW-0479">Metal-binding</keyword>
<keyword evidence="4 9" id="KW-0808">Transferase</keyword>
<name>A0A4U1BNB5_9GAMM</name>
<dbReference type="PANTHER" id="PTHR11061:SF49">
    <property type="entry name" value="23S RRNA (URACIL(1939)-C(5))-METHYLTRANSFERASE RLMD"/>
    <property type="match status" value="1"/>
</dbReference>
<gene>
    <name evidence="9 13" type="primary">rlmD</name>
    <name evidence="13" type="ORF">FCL42_09550</name>
</gene>
<dbReference type="EMBL" id="SWCJ01000005">
    <property type="protein sequence ID" value="TKB55427.1"/>
    <property type="molecule type" value="Genomic_DNA"/>
</dbReference>
<dbReference type="FunFam" id="2.40.50.140:FF:000097">
    <property type="entry name" value="23S rRNA (uracil(1939)-C(5))-methyltransferase RlmD"/>
    <property type="match status" value="1"/>
</dbReference>
<comment type="similarity">
    <text evidence="9">Belongs to the class I-like SAM-binding methyltransferase superfamily. RNA M5U methyltransferase family. RlmD subfamily.</text>
</comment>
<comment type="catalytic activity">
    <reaction evidence="9">
        <text>uridine(1939) in 23S rRNA + S-adenosyl-L-methionine = 5-methyluridine(1939) in 23S rRNA + S-adenosyl-L-homocysteine + H(+)</text>
        <dbReference type="Rhea" id="RHEA:42908"/>
        <dbReference type="Rhea" id="RHEA-COMP:10278"/>
        <dbReference type="Rhea" id="RHEA-COMP:10279"/>
        <dbReference type="ChEBI" id="CHEBI:15378"/>
        <dbReference type="ChEBI" id="CHEBI:57856"/>
        <dbReference type="ChEBI" id="CHEBI:59789"/>
        <dbReference type="ChEBI" id="CHEBI:65315"/>
        <dbReference type="ChEBI" id="CHEBI:74447"/>
        <dbReference type="EC" id="2.1.1.190"/>
    </reaction>
</comment>
<dbReference type="SUPFAM" id="SSF53335">
    <property type="entry name" value="S-adenosyl-L-methionine-dependent methyltransferases"/>
    <property type="match status" value="1"/>
</dbReference>
<dbReference type="Gene3D" id="2.40.50.1070">
    <property type="match status" value="1"/>
</dbReference>
<dbReference type="RefSeq" id="WP_136863184.1">
    <property type="nucleotide sequence ID" value="NZ_SWCJ01000005.1"/>
</dbReference>
<keyword evidence="7 9" id="KW-0408">Iron</keyword>
<evidence type="ECO:0000256" key="5">
    <source>
        <dbReference type="ARBA" id="ARBA00022691"/>
    </source>
</evidence>
<dbReference type="Proteomes" id="UP000305675">
    <property type="component" value="Unassembled WGS sequence"/>
</dbReference>
<evidence type="ECO:0000256" key="7">
    <source>
        <dbReference type="ARBA" id="ARBA00023004"/>
    </source>
</evidence>
<dbReference type="AlphaFoldDB" id="A0A4U1BNB5"/>
<dbReference type="InterPro" id="IPR002792">
    <property type="entry name" value="TRAM_dom"/>
</dbReference>
<keyword evidence="5 9" id="KW-0949">S-adenosyl-L-methionine</keyword>
<dbReference type="PROSITE" id="PS50926">
    <property type="entry name" value="TRAM"/>
    <property type="match status" value="1"/>
</dbReference>
<accession>A0A4U1BNB5</accession>
<organism evidence="13 14">
    <name type="scientific">Ferrimonas aestuarii</name>
    <dbReference type="NCBI Taxonomy" id="2569539"/>
    <lineage>
        <taxon>Bacteria</taxon>
        <taxon>Pseudomonadati</taxon>
        <taxon>Pseudomonadota</taxon>
        <taxon>Gammaproteobacteria</taxon>
        <taxon>Alteromonadales</taxon>
        <taxon>Ferrimonadaceae</taxon>
        <taxon>Ferrimonas</taxon>
    </lineage>
</organism>
<evidence type="ECO:0000259" key="12">
    <source>
        <dbReference type="PROSITE" id="PS50926"/>
    </source>
</evidence>
<evidence type="ECO:0000256" key="2">
    <source>
        <dbReference type="ARBA" id="ARBA00022552"/>
    </source>
</evidence>
<comment type="function">
    <text evidence="9">Catalyzes the formation of 5-methyl-uridine at position 1939 (m5U1939) in 23S rRNA.</text>
</comment>
<dbReference type="PANTHER" id="PTHR11061">
    <property type="entry name" value="RNA M5U METHYLTRANSFERASE"/>
    <property type="match status" value="1"/>
</dbReference>
<feature type="binding site" evidence="9">
    <location>
        <position position="169"/>
    </location>
    <ligand>
        <name>[4Fe-4S] cluster</name>
        <dbReference type="ChEBI" id="CHEBI:49883"/>
    </ligand>
</feature>
<feature type="binding site" evidence="9 10">
    <location>
        <position position="326"/>
    </location>
    <ligand>
        <name>S-adenosyl-L-methionine</name>
        <dbReference type="ChEBI" id="CHEBI:59789"/>
    </ligand>
</feature>
<keyword evidence="3 9" id="KW-0489">Methyltransferase</keyword>
<evidence type="ECO:0000256" key="3">
    <source>
        <dbReference type="ARBA" id="ARBA00022603"/>
    </source>
</evidence>
<feature type="active site" evidence="11">
    <location>
        <position position="399"/>
    </location>
</feature>
<dbReference type="CDD" id="cd02440">
    <property type="entry name" value="AdoMet_MTases"/>
    <property type="match status" value="1"/>
</dbReference>
<dbReference type="Pfam" id="PF05958">
    <property type="entry name" value="tRNA_U5-meth_tr"/>
    <property type="match status" value="1"/>
</dbReference>
<dbReference type="PROSITE" id="PS51687">
    <property type="entry name" value="SAM_MT_RNA_M5U"/>
    <property type="match status" value="1"/>
</dbReference>
<keyword evidence="1 9" id="KW-0004">4Fe-4S</keyword>
<dbReference type="GO" id="GO:0003723">
    <property type="term" value="F:RNA binding"/>
    <property type="evidence" value="ECO:0007669"/>
    <property type="project" value="InterPro"/>
</dbReference>
<dbReference type="InterPro" id="IPR030390">
    <property type="entry name" value="MeTrfase_TrmA_AS"/>
</dbReference>
<dbReference type="Gene3D" id="2.40.50.140">
    <property type="entry name" value="Nucleic acid-binding proteins"/>
    <property type="match status" value="1"/>
</dbReference>
<dbReference type="GO" id="GO:0070041">
    <property type="term" value="F:rRNA (uridine-C5-)-methyltransferase activity"/>
    <property type="evidence" value="ECO:0007669"/>
    <property type="project" value="UniProtKB-UniRule"/>
</dbReference>
<dbReference type="NCBIfam" id="NF009639">
    <property type="entry name" value="PRK13168.1"/>
    <property type="match status" value="1"/>
</dbReference>
<feature type="binding site" evidence="9 10">
    <location>
        <position position="373"/>
    </location>
    <ligand>
        <name>S-adenosyl-L-methionine</name>
        <dbReference type="ChEBI" id="CHEBI:59789"/>
    </ligand>
</feature>
<proteinExistence type="inferred from homology"/>
<reference evidence="13 14" key="1">
    <citation type="submission" date="2019-04" db="EMBL/GenBank/DDBJ databases">
        <authorList>
            <person name="Hwang J.C."/>
        </authorList>
    </citation>
    <scope>NUCLEOTIDE SEQUENCE [LARGE SCALE GENOMIC DNA]</scope>
    <source>
        <strain evidence="13 14">IMCC35002</strain>
    </source>
</reference>
<feature type="binding site" evidence="9 10">
    <location>
        <position position="305"/>
    </location>
    <ligand>
        <name>S-adenosyl-L-methionine</name>
        <dbReference type="ChEBI" id="CHEBI:59789"/>
    </ligand>
</feature>
<keyword evidence="14" id="KW-1185">Reference proteome</keyword>
<feature type="binding site" evidence="9">
    <location>
        <position position="89"/>
    </location>
    <ligand>
        <name>[4Fe-4S] cluster</name>
        <dbReference type="ChEBI" id="CHEBI:49883"/>
    </ligand>
</feature>
<dbReference type="OrthoDB" id="9804590at2"/>
<evidence type="ECO:0000313" key="14">
    <source>
        <dbReference type="Proteomes" id="UP000305675"/>
    </source>
</evidence>
<dbReference type="Gene3D" id="3.40.50.150">
    <property type="entry name" value="Vaccinia Virus protein VP39"/>
    <property type="match status" value="1"/>
</dbReference>
<feature type="domain" description="TRAM" evidence="12">
    <location>
        <begin position="12"/>
        <end position="70"/>
    </location>
</feature>
<feature type="active site" description="Nucleophile" evidence="9 10">
    <location>
        <position position="399"/>
    </location>
</feature>
<comment type="caution">
    <text evidence="13">The sequence shown here is derived from an EMBL/GenBank/DDBJ whole genome shotgun (WGS) entry which is preliminary data.</text>
</comment>
<dbReference type="InterPro" id="IPR030391">
    <property type="entry name" value="MeTrfase_TrmA_CS"/>
</dbReference>
<evidence type="ECO:0000313" key="13">
    <source>
        <dbReference type="EMBL" id="TKB55427.1"/>
    </source>
</evidence>
<sequence length="442" mass="48809">MAQFFTAKSNKLKKLSKKIRLQPIRLDHKGQGVAEHQGKVVFIPGLLPGELAEVQLTEQKKRFSLGKVVKRLTHAEERIAPHCQHFGRCGGCQMQHLAIDDQRSYKQKTLLDLLKKVGGVEPELVAPTLVGTPWHYRRRARLAVKFDKGSLQLGFRQEGSNDIEAIERCPVLVSAFSDLVALLPALVTSLKAKRNIGHIELIELDDANLMVLRVTKALTADDKLTVSTFATKHQLTPLLDSGDGITELDGTPTTPMAFQSGDQWQPLDYLPGDFIQVNDQVNRQMVAQAMEWLAPTKTDTVLELFAGIGNFSVPLAGSAKSVLAIEGVETMVARGNAMAAKQGLDNLRFCQGDLNGDTLEAAWLKPVDLMLLDPARAGASGALEHLDKWSPKRVLYVSCNPSSLARDAKLLTNQKYRLTRVGLVDMFPHTQHLESMALFERD</sequence>
<dbReference type="Pfam" id="PF01938">
    <property type="entry name" value="TRAM"/>
    <property type="match status" value="1"/>
</dbReference>
<evidence type="ECO:0000256" key="8">
    <source>
        <dbReference type="ARBA" id="ARBA00023014"/>
    </source>
</evidence>
<feature type="binding site" evidence="9">
    <location>
        <position position="310"/>
    </location>
    <ligand>
        <name>S-adenosyl-L-methionine</name>
        <dbReference type="ChEBI" id="CHEBI:59789"/>
    </ligand>
</feature>
<keyword evidence="8 9" id="KW-0411">Iron-sulfur</keyword>
<dbReference type="InterPro" id="IPR012340">
    <property type="entry name" value="NA-bd_OB-fold"/>
</dbReference>
<evidence type="ECO:0000256" key="4">
    <source>
        <dbReference type="ARBA" id="ARBA00022679"/>
    </source>
</evidence>
<evidence type="ECO:0000256" key="9">
    <source>
        <dbReference type="HAMAP-Rule" id="MF_01010"/>
    </source>
</evidence>
<dbReference type="EC" id="2.1.1.190" evidence="9"/>
<feature type="binding site" evidence="9">
    <location>
        <position position="353"/>
    </location>
    <ligand>
        <name>S-adenosyl-L-methionine</name>
        <dbReference type="ChEBI" id="CHEBI:59789"/>
    </ligand>
</feature>
<dbReference type="NCBIfam" id="TIGR00479">
    <property type="entry name" value="rumA"/>
    <property type="match status" value="1"/>
</dbReference>
<feature type="binding site" evidence="9">
    <location>
        <position position="92"/>
    </location>
    <ligand>
        <name>[4Fe-4S] cluster</name>
        <dbReference type="ChEBI" id="CHEBI:49883"/>
    </ligand>
</feature>
<dbReference type="PROSITE" id="PS01230">
    <property type="entry name" value="TRMA_1"/>
    <property type="match status" value="1"/>
</dbReference>
<dbReference type="GO" id="GO:0005506">
    <property type="term" value="F:iron ion binding"/>
    <property type="evidence" value="ECO:0007669"/>
    <property type="project" value="UniProtKB-UniRule"/>
</dbReference>
<evidence type="ECO:0000256" key="1">
    <source>
        <dbReference type="ARBA" id="ARBA00022485"/>
    </source>
</evidence>
<protein>
    <recommendedName>
        <fullName evidence="9">23S rRNA (uracil(1939)-C(5))-methyltransferase RlmD</fullName>
        <ecNumber evidence="9">2.1.1.190</ecNumber>
    </recommendedName>
    <alternativeName>
        <fullName evidence="9">23S rRNA(m5U1939)-methyltransferase</fullName>
    </alternativeName>
</protein>